<evidence type="ECO:0000313" key="3">
    <source>
        <dbReference type="EMBL" id="CAE8704511.1"/>
    </source>
</evidence>
<dbReference type="PROSITE" id="PS51857">
    <property type="entry name" value="CSD_2"/>
    <property type="match status" value="1"/>
</dbReference>
<feature type="region of interest" description="Disordered" evidence="1">
    <location>
        <begin position="1"/>
        <end position="53"/>
    </location>
</feature>
<proteinExistence type="predicted"/>
<dbReference type="InterPro" id="IPR012340">
    <property type="entry name" value="NA-bd_OB-fold"/>
</dbReference>
<dbReference type="AlphaFoldDB" id="A0A813KLI4"/>
<accession>A0A813KLI4</accession>
<dbReference type="InterPro" id="IPR011129">
    <property type="entry name" value="CSD"/>
</dbReference>
<evidence type="ECO:0000259" key="2">
    <source>
        <dbReference type="PROSITE" id="PS51857"/>
    </source>
</evidence>
<name>A0A813KLI4_POLGL</name>
<gene>
    <name evidence="3" type="ORF">PGLA2088_LOCUS33216</name>
</gene>
<dbReference type="SMART" id="SM00357">
    <property type="entry name" value="CSP"/>
    <property type="match status" value="1"/>
</dbReference>
<dbReference type="EMBL" id="CAJNNW010030797">
    <property type="protein sequence ID" value="CAE8704511.1"/>
    <property type="molecule type" value="Genomic_DNA"/>
</dbReference>
<feature type="compositionally biased region" description="Low complexity" evidence="1">
    <location>
        <begin position="1"/>
        <end position="36"/>
    </location>
</feature>
<evidence type="ECO:0000256" key="1">
    <source>
        <dbReference type="SAM" id="MobiDB-lite"/>
    </source>
</evidence>
<organism evidence="3 4">
    <name type="scientific">Polarella glacialis</name>
    <name type="common">Dinoflagellate</name>
    <dbReference type="NCBI Taxonomy" id="89957"/>
    <lineage>
        <taxon>Eukaryota</taxon>
        <taxon>Sar</taxon>
        <taxon>Alveolata</taxon>
        <taxon>Dinophyceae</taxon>
        <taxon>Suessiales</taxon>
        <taxon>Suessiaceae</taxon>
        <taxon>Polarella</taxon>
    </lineage>
</organism>
<reference evidence="3" key="1">
    <citation type="submission" date="2021-02" db="EMBL/GenBank/DDBJ databases">
        <authorList>
            <person name="Dougan E. K."/>
            <person name="Rhodes N."/>
            <person name="Thang M."/>
            <person name="Chan C."/>
        </authorList>
    </citation>
    <scope>NUCLEOTIDE SEQUENCE</scope>
</reference>
<feature type="non-terminal residue" evidence="3">
    <location>
        <position position="156"/>
    </location>
</feature>
<comment type="caution">
    <text evidence="3">The sequence shown here is derived from an EMBL/GenBank/DDBJ whole genome shotgun (WGS) entry which is preliminary data.</text>
</comment>
<dbReference type="Gene3D" id="2.40.50.140">
    <property type="entry name" value="Nucleic acid-binding proteins"/>
    <property type="match status" value="1"/>
</dbReference>
<protein>
    <recommendedName>
        <fullName evidence="2">CSD domain-containing protein</fullName>
    </recommendedName>
</protein>
<feature type="domain" description="CSD" evidence="2">
    <location>
        <begin position="55"/>
        <end position="121"/>
    </location>
</feature>
<dbReference type="Proteomes" id="UP000626109">
    <property type="component" value="Unassembled WGS sequence"/>
</dbReference>
<dbReference type="SUPFAM" id="SSF50249">
    <property type="entry name" value="Nucleic acid-binding proteins"/>
    <property type="match status" value="1"/>
</dbReference>
<evidence type="ECO:0000313" key="4">
    <source>
        <dbReference type="Proteomes" id="UP000626109"/>
    </source>
</evidence>
<dbReference type="GO" id="GO:0003676">
    <property type="term" value="F:nucleic acid binding"/>
    <property type="evidence" value="ECO:0007669"/>
    <property type="project" value="InterPro"/>
</dbReference>
<sequence>MQPGMQMQQHMQPGMQMQQQQQHMQPGMQMQQQQGPPRGGPPPNSQQVAGLTDRRYEGVLTTYRSDKGFGFIKCAELREKFPDKDVFVHAGQMGGFTVGAAVNFGIYLNKDGKPQAYELVPSSVGGGPTPQMYGGGFNAGAPGAVPVMPAPPPPAP</sequence>
<dbReference type="InterPro" id="IPR002059">
    <property type="entry name" value="CSP_DNA-bd"/>
</dbReference>